<comment type="caution">
    <text evidence="3">The sequence shown here is derived from an EMBL/GenBank/DDBJ whole genome shotgun (WGS) entry which is preliminary data.</text>
</comment>
<dbReference type="EMBL" id="JABFUC010000012">
    <property type="protein sequence ID" value="MCG6658971.1"/>
    <property type="molecule type" value="Genomic_DNA"/>
</dbReference>
<dbReference type="Pfam" id="PF03704">
    <property type="entry name" value="BTAD"/>
    <property type="match status" value="1"/>
</dbReference>
<dbReference type="InterPro" id="IPR005158">
    <property type="entry name" value="BTAD"/>
</dbReference>
<organism evidence="3 4">
    <name type="scientific">Billgrantia campisalis</name>
    <dbReference type="NCBI Taxonomy" id="74661"/>
    <lineage>
        <taxon>Bacteria</taxon>
        <taxon>Pseudomonadati</taxon>
        <taxon>Pseudomonadota</taxon>
        <taxon>Gammaproteobacteria</taxon>
        <taxon>Oceanospirillales</taxon>
        <taxon>Halomonadaceae</taxon>
        <taxon>Billgrantia</taxon>
    </lineage>
</organism>
<dbReference type="InterPro" id="IPR051677">
    <property type="entry name" value="AfsR-DnrI-RedD_regulator"/>
</dbReference>
<feature type="region of interest" description="Disordered" evidence="1">
    <location>
        <begin position="249"/>
        <end position="270"/>
    </location>
</feature>
<dbReference type="InterPro" id="IPR027417">
    <property type="entry name" value="P-loop_NTPase"/>
</dbReference>
<dbReference type="Pfam" id="PF13191">
    <property type="entry name" value="AAA_16"/>
    <property type="match status" value="1"/>
</dbReference>
<reference evidence="3 4" key="1">
    <citation type="submission" date="2020-05" db="EMBL/GenBank/DDBJ databases">
        <title>Comparative genomic analysis of denitrifying bacteria from Halomonas genus.</title>
        <authorList>
            <person name="Wang L."/>
            <person name="Shao Z."/>
        </authorList>
    </citation>
    <scope>NUCLEOTIDE SEQUENCE [LARGE SCALE GENOMIC DNA]</scope>
    <source>
        <strain evidence="3 4">A4</strain>
    </source>
</reference>
<dbReference type="SMART" id="SM01043">
    <property type="entry name" value="BTAD"/>
    <property type="match status" value="1"/>
</dbReference>
<dbReference type="SUPFAM" id="SSF48452">
    <property type="entry name" value="TPR-like"/>
    <property type="match status" value="2"/>
</dbReference>
<dbReference type="SUPFAM" id="SSF52540">
    <property type="entry name" value="P-loop containing nucleoside triphosphate hydrolases"/>
    <property type="match status" value="1"/>
</dbReference>
<dbReference type="InterPro" id="IPR041664">
    <property type="entry name" value="AAA_16"/>
</dbReference>
<dbReference type="RefSeq" id="WP_238978118.1">
    <property type="nucleotide sequence ID" value="NZ_JABFUC010000012.1"/>
</dbReference>
<dbReference type="InterPro" id="IPR011990">
    <property type="entry name" value="TPR-like_helical_dom_sf"/>
</dbReference>
<dbReference type="SUPFAM" id="SSF46894">
    <property type="entry name" value="C-terminal effector domain of the bipartite response regulators"/>
    <property type="match status" value="1"/>
</dbReference>
<dbReference type="InterPro" id="IPR016032">
    <property type="entry name" value="Sig_transdc_resp-reg_C-effctor"/>
</dbReference>
<name>A0ABS9PB50_9GAMM</name>
<feature type="domain" description="Bacterial transcriptional activator" evidence="2">
    <location>
        <begin position="99"/>
        <end position="255"/>
    </location>
</feature>
<evidence type="ECO:0000313" key="3">
    <source>
        <dbReference type="EMBL" id="MCG6658971.1"/>
    </source>
</evidence>
<dbReference type="Gene3D" id="1.10.10.10">
    <property type="entry name" value="Winged helix-like DNA-binding domain superfamily/Winged helix DNA-binding domain"/>
    <property type="match status" value="1"/>
</dbReference>
<evidence type="ECO:0000313" key="4">
    <source>
        <dbReference type="Proteomes" id="UP000814385"/>
    </source>
</evidence>
<dbReference type="Gene3D" id="1.25.40.10">
    <property type="entry name" value="Tetratricopeptide repeat domain"/>
    <property type="match status" value="1"/>
</dbReference>
<dbReference type="PANTHER" id="PTHR35807">
    <property type="entry name" value="TRANSCRIPTIONAL REGULATOR REDD-RELATED"/>
    <property type="match status" value="1"/>
</dbReference>
<keyword evidence="4" id="KW-1185">Reference proteome</keyword>
<dbReference type="Proteomes" id="UP000814385">
    <property type="component" value="Unassembled WGS sequence"/>
</dbReference>
<accession>A0ABS9PB50</accession>
<sequence length="827" mass="90494">MLEIRLLGEQRVLAAGKPVETIHSSKALGLLAYLALHAGTPQPRQRLAGLFWPGSSEAQARTNLRRELHQLRAVLPDPDRCLAVDANSLGWREAAPCRLDLLAFRQAADEAKDAEDADTLLAAAQRALDAYADTLLAAAQRALDAYGGDLLPALYNDWVLEARERLHHRCVALLDRLVATLAERDRLAEAIEHARRRVELEPLEEAGYRTLMRLQARVGDRAMALRTGQRCADVLARTLGVEPSAATQALRDELSTPDEPPPAETPARHPAAPLIGRDAEQAALEAAWKRVAQGPRLIAIAGEAGVGKTRLATELAQALRRRGDPVLQASCFPSRVRLALAPVAEWLRSAALRPAIERLESTWRGEVGRLVPELASGQTASPAPLADAWQRRQFFEGLARALLAIGRPTLLLLDDLQWCDRETLTWLEVLLHLEPAAPLLLLTTLRSEELDDNRELVACCRRLQAQGLLQRIELTPLTAAQTADLAAALHGAPLDTAGARRLHARTGGFPLFVVESLREGGTIPSRIEAILEQRLARLDPAAEELLGLTAALGRDVSLELLAAASELDEASLQVALDELWQRRLLREHSPSTYDIAHDLLRDTAYRRLTPPHRRLLHRRLAFTLEQQRTDQRLVVAGLIAEQFEAGGLPERALHHHARAAEAAMAVFALDDAIGHYDRALDLLAAQPASVTRDRQELTLREAQVPPLVSLLGYAAPRVGAAIEHSVALCERLGETPEAALGQAALCWHCFVQGRMQEAADLGQRLASPTAPAGWYAQALALPLFALGRHREALACLERLDREADADDRSLFGFRAGVLLRGARAHLH</sequence>
<evidence type="ECO:0000256" key="1">
    <source>
        <dbReference type="SAM" id="MobiDB-lite"/>
    </source>
</evidence>
<evidence type="ECO:0000259" key="2">
    <source>
        <dbReference type="SMART" id="SM01043"/>
    </source>
</evidence>
<proteinExistence type="predicted"/>
<protein>
    <submittedName>
        <fullName evidence="3">AAA family ATPase</fullName>
    </submittedName>
</protein>
<dbReference type="InterPro" id="IPR036388">
    <property type="entry name" value="WH-like_DNA-bd_sf"/>
</dbReference>
<gene>
    <name evidence="3" type="ORF">HOP52_14515</name>
</gene>